<proteinExistence type="predicted"/>
<comment type="subcellular location">
    <subcellularLocation>
        <location evidence="1">Cell membrane</location>
        <topology evidence="1">Multi-pass membrane protein</topology>
    </subcellularLocation>
</comment>
<protein>
    <submittedName>
        <fullName evidence="8">Undecaprenyl-diphosphatase</fullName>
    </submittedName>
</protein>
<keyword evidence="2" id="KW-1003">Cell membrane</keyword>
<dbReference type="PANTHER" id="PTHR14969:SF62">
    <property type="entry name" value="DECAPRENYLPHOSPHORYL-5-PHOSPHORIBOSE PHOSPHATASE RV3807C-RELATED"/>
    <property type="match status" value="1"/>
</dbReference>
<dbReference type="PANTHER" id="PTHR14969">
    <property type="entry name" value="SPHINGOSINE-1-PHOSPHATE PHOSPHOHYDROLASE"/>
    <property type="match status" value="1"/>
</dbReference>
<dbReference type="SMART" id="SM00014">
    <property type="entry name" value="acidPPc"/>
    <property type="match status" value="1"/>
</dbReference>
<accession>A0A521FIH0</accession>
<dbReference type="Proteomes" id="UP000320300">
    <property type="component" value="Unassembled WGS sequence"/>
</dbReference>
<dbReference type="InterPro" id="IPR036938">
    <property type="entry name" value="PAP2/HPO_sf"/>
</dbReference>
<dbReference type="EMBL" id="FXTN01000012">
    <property type="protein sequence ID" value="SMO95916.1"/>
    <property type="molecule type" value="Genomic_DNA"/>
</dbReference>
<keyword evidence="5" id="KW-1133">Transmembrane helix</keyword>
<keyword evidence="4" id="KW-0378">Hydrolase</keyword>
<evidence type="ECO:0000313" key="8">
    <source>
        <dbReference type="EMBL" id="SMO95916.1"/>
    </source>
</evidence>
<dbReference type="GO" id="GO:0005886">
    <property type="term" value="C:plasma membrane"/>
    <property type="evidence" value="ECO:0007669"/>
    <property type="project" value="UniProtKB-SubCell"/>
</dbReference>
<keyword evidence="3" id="KW-0812">Transmembrane</keyword>
<evidence type="ECO:0000256" key="5">
    <source>
        <dbReference type="ARBA" id="ARBA00022989"/>
    </source>
</evidence>
<dbReference type="Pfam" id="PF01569">
    <property type="entry name" value="PAP2"/>
    <property type="match status" value="1"/>
</dbReference>
<keyword evidence="6" id="KW-0472">Membrane</keyword>
<gene>
    <name evidence="8" type="ORF">SAMN06265348_112218</name>
</gene>
<evidence type="ECO:0000256" key="2">
    <source>
        <dbReference type="ARBA" id="ARBA00022475"/>
    </source>
</evidence>
<evidence type="ECO:0000256" key="3">
    <source>
        <dbReference type="ARBA" id="ARBA00022692"/>
    </source>
</evidence>
<name>A0A521FIH0_9SPHI</name>
<dbReference type="GO" id="GO:0016787">
    <property type="term" value="F:hydrolase activity"/>
    <property type="evidence" value="ECO:0007669"/>
    <property type="project" value="UniProtKB-KW"/>
</dbReference>
<evidence type="ECO:0000313" key="9">
    <source>
        <dbReference type="Proteomes" id="UP000320300"/>
    </source>
</evidence>
<sequence length="215" mass="23654">MTISTKYILVLQIFFLSVIPAILSAQQIDTIKNRIPFKESRALQRLDNHIMIDLSQHRTPEKTNIFMFLSKYNNLVNVAVPAGVFAGGVIANDKGTRQNSLYIASSSAVNLLVTTVIKRIVRRPRPFHGRVQIVAVYEPGSSSFPSGHASSSFTTATALSQVYSKWYVIAPAYLWAGSVSYSRMYLGVHYPTDVATGAILGTSTALSMKFIQPGH</sequence>
<keyword evidence="9" id="KW-1185">Reference proteome</keyword>
<feature type="domain" description="Phosphatidic acid phosphatase type 2/haloperoxidase" evidence="7">
    <location>
        <begin position="100"/>
        <end position="209"/>
    </location>
</feature>
<evidence type="ECO:0000256" key="4">
    <source>
        <dbReference type="ARBA" id="ARBA00022801"/>
    </source>
</evidence>
<organism evidence="8 9">
    <name type="scientific">Pedobacter westerhofensis</name>
    <dbReference type="NCBI Taxonomy" id="425512"/>
    <lineage>
        <taxon>Bacteria</taxon>
        <taxon>Pseudomonadati</taxon>
        <taxon>Bacteroidota</taxon>
        <taxon>Sphingobacteriia</taxon>
        <taxon>Sphingobacteriales</taxon>
        <taxon>Sphingobacteriaceae</taxon>
        <taxon>Pedobacter</taxon>
    </lineage>
</organism>
<dbReference type="SUPFAM" id="SSF48317">
    <property type="entry name" value="Acid phosphatase/Vanadium-dependent haloperoxidase"/>
    <property type="match status" value="1"/>
</dbReference>
<evidence type="ECO:0000259" key="7">
    <source>
        <dbReference type="SMART" id="SM00014"/>
    </source>
</evidence>
<evidence type="ECO:0000256" key="1">
    <source>
        <dbReference type="ARBA" id="ARBA00004651"/>
    </source>
</evidence>
<reference evidence="8 9" key="1">
    <citation type="submission" date="2017-05" db="EMBL/GenBank/DDBJ databases">
        <authorList>
            <person name="Varghese N."/>
            <person name="Submissions S."/>
        </authorList>
    </citation>
    <scope>NUCLEOTIDE SEQUENCE [LARGE SCALE GENOMIC DNA]</scope>
    <source>
        <strain evidence="8 9">DSM 19036</strain>
    </source>
</reference>
<dbReference type="OrthoDB" id="9773582at2"/>
<dbReference type="AlphaFoldDB" id="A0A521FIH0"/>
<dbReference type="Gene3D" id="1.20.144.10">
    <property type="entry name" value="Phosphatidic acid phosphatase type 2/haloperoxidase"/>
    <property type="match status" value="1"/>
</dbReference>
<dbReference type="InterPro" id="IPR000326">
    <property type="entry name" value="PAP2/HPO"/>
</dbReference>
<dbReference type="RefSeq" id="WP_142530413.1">
    <property type="nucleotide sequence ID" value="NZ_CBCSJO010000011.1"/>
</dbReference>
<dbReference type="CDD" id="cd01610">
    <property type="entry name" value="PAP2_like"/>
    <property type="match status" value="1"/>
</dbReference>
<evidence type="ECO:0000256" key="6">
    <source>
        <dbReference type="ARBA" id="ARBA00023136"/>
    </source>
</evidence>